<evidence type="ECO:0000313" key="3">
    <source>
        <dbReference type="Proteomes" id="UP001302602"/>
    </source>
</evidence>
<protein>
    <submittedName>
        <fullName evidence="2">Uncharacterized protein</fullName>
    </submittedName>
</protein>
<dbReference type="RefSeq" id="XP_062641730.1">
    <property type="nucleotide sequence ID" value="XM_062787615.1"/>
</dbReference>
<feature type="region of interest" description="Disordered" evidence="1">
    <location>
        <begin position="1"/>
        <end position="62"/>
    </location>
</feature>
<evidence type="ECO:0000313" key="2">
    <source>
        <dbReference type="EMBL" id="KAK4117957.1"/>
    </source>
</evidence>
<dbReference type="EMBL" id="MU853302">
    <property type="protein sequence ID" value="KAK4117957.1"/>
    <property type="molecule type" value="Genomic_DNA"/>
</dbReference>
<proteinExistence type="predicted"/>
<comment type="caution">
    <text evidence="2">The sequence shown here is derived from an EMBL/GenBank/DDBJ whole genome shotgun (WGS) entry which is preliminary data.</text>
</comment>
<gene>
    <name evidence="2" type="ORF">N657DRAFT_490279</name>
</gene>
<feature type="compositionally biased region" description="Basic and acidic residues" evidence="1">
    <location>
        <begin position="134"/>
        <end position="146"/>
    </location>
</feature>
<feature type="compositionally biased region" description="Polar residues" evidence="1">
    <location>
        <begin position="9"/>
        <end position="50"/>
    </location>
</feature>
<name>A0AAN6TP00_9PEZI</name>
<reference evidence="2" key="1">
    <citation type="journal article" date="2023" name="Mol. Phylogenet. Evol.">
        <title>Genome-scale phylogeny and comparative genomics of the fungal order Sordariales.</title>
        <authorList>
            <person name="Hensen N."/>
            <person name="Bonometti L."/>
            <person name="Westerberg I."/>
            <person name="Brannstrom I.O."/>
            <person name="Guillou S."/>
            <person name="Cros-Aarteil S."/>
            <person name="Calhoun S."/>
            <person name="Haridas S."/>
            <person name="Kuo A."/>
            <person name="Mondo S."/>
            <person name="Pangilinan J."/>
            <person name="Riley R."/>
            <person name="LaButti K."/>
            <person name="Andreopoulos B."/>
            <person name="Lipzen A."/>
            <person name="Chen C."/>
            <person name="Yan M."/>
            <person name="Daum C."/>
            <person name="Ng V."/>
            <person name="Clum A."/>
            <person name="Steindorff A."/>
            <person name="Ohm R.A."/>
            <person name="Martin F."/>
            <person name="Silar P."/>
            <person name="Natvig D.O."/>
            <person name="Lalanne C."/>
            <person name="Gautier V."/>
            <person name="Ament-Velasquez S.L."/>
            <person name="Kruys A."/>
            <person name="Hutchinson M.I."/>
            <person name="Powell A.J."/>
            <person name="Barry K."/>
            <person name="Miller A.N."/>
            <person name="Grigoriev I.V."/>
            <person name="Debuchy R."/>
            <person name="Gladieux P."/>
            <person name="Hiltunen Thoren M."/>
            <person name="Johannesson H."/>
        </authorList>
    </citation>
    <scope>NUCLEOTIDE SEQUENCE</scope>
    <source>
        <strain evidence="2">CBS 731.68</strain>
    </source>
</reference>
<organism evidence="2 3">
    <name type="scientific">Parathielavia appendiculata</name>
    <dbReference type="NCBI Taxonomy" id="2587402"/>
    <lineage>
        <taxon>Eukaryota</taxon>
        <taxon>Fungi</taxon>
        <taxon>Dikarya</taxon>
        <taxon>Ascomycota</taxon>
        <taxon>Pezizomycotina</taxon>
        <taxon>Sordariomycetes</taxon>
        <taxon>Sordariomycetidae</taxon>
        <taxon>Sordariales</taxon>
        <taxon>Chaetomiaceae</taxon>
        <taxon>Parathielavia</taxon>
    </lineage>
</organism>
<dbReference type="GeneID" id="87824385"/>
<dbReference type="Proteomes" id="UP001302602">
    <property type="component" value="Unassembled WGS sequence"/>
</dbReference>
<dbReference type="AlphaFoldDB" id="A0AAN6TP00"/>
<feature type="region of interest" description="Disordered" evidence="1">
    <location>
        <begin position="93"/>
        <end position="146"/>
    </location>
</feature>
<feature type="compositionally biased region" description="Basic and acidic residues" evidence="1">
    <location>
        <begin position="52"/>
        <end position="62"/>
    </location>
</feature>
<accession>A0AAN6TP00</accession>
<keyword evidence="3" id="KW-1185">Reference proteome</keyword>
<reference evidence="2" key="2">
    <citation type="submission" date="2023-05" db="EMBL/GenBank/DDBJ databases">
        <authorList>
            <consortium name="Lawrence Berkeley National Laboratory"/>
            <person name="Steindorff A."/>
            <person name="Hensen N."/>
            <person name="Bonometti L."/>
            <person name="Westerberg I."/>
            <person name="Brannstrom I.O."/>
            <person name="Guillou S."/>
            <person name="Cros-Aarteil S."/>
            <person name="Calhoun S."/>
            <person name="Haridas S."/>
            <person name="Kuo A."/>
            <person name="Mondo S."/>
            <person name="Pangilinan J."/>
            <person name="Riley R."/>
            <person name="Labutti K."/>
            <person name="Andreopoulos B."/>
            <person name="Lipzen A."/>
            <person name="Chen C."/>
            <person name="Yanf M."/>
            <person name="Daum C."/>
            <person name="Ng V."/>
            <person name="Clum A."/>
            <person name="Ohm R."/>
            <person name="Martin F."/>
            <person name="Silar P."/>
            <person name="Natvig D."/>
            <person name="Lalanne C."/>
            <person name="Gautier V."/>
            <person name="Ament-Velasquez S.L."/>
            <person name="Kruys A."/>
            <person name="Hutchinson M.I."/>
            <person name="Powell A.J."/>
            <person name="Barry K."/>
            <person name="Miller A.N."/>
            <person name="Grigoriev I.V."/>
            <person name="Debuchy R."/>
            <person name="Gladieux P."/>
            <person name="Thoren M.H."/>
            <person name="Johannesson H."/>
        </authorList>
    </citation>
    <scope>NUCLEOTIDE SEQUENCE</scope>
    <source>
        <strain evidence="2">CBS 731.68</strain>
    </source>
</reference>
<evidence type="ECO:0000256" key="1">
    <source>
        <dbReference type="SAM" id="MobiDB-lite"/>
    </source>
</evidence>
<sequence>MRTLGIPARSSNSSRKTNSVNFEGNSFVNTKSATSSALRNASGENNTTADPSRPDTETIDRSRSSIVSDLALNLSPPVDCSLPLLFVRKRKANNEKRMGNQPNVKPEEPSWIPFSGTKERLPSPSRPDTPGPVEGREQPNGRRSRWDATPCLSTPLVVVVVVFGSAPLVACACVDAEGNPFLSKAGALPFKCSPCCAPGGKNASCGPTSPCRWYTPVPSSPSVRKNLRCAAGPRPMLGWGTGGLGELIQTIE</sequence>